<organism evidence="5 6">
    <name type="scientific">Brooklawnia propionicigenes</name>
    <dbReference type="NCBI Taxonomy" id="3041175"/>
    <lineage>
        <taxon>Bacteria</taxon>
        <taxon>Bacillati</taxon>
        <taxon>Actinomycetota</taxon>
        <taxon>Actinomycetes</taxon>
        <taxon>Propionibacteriales</taxon>
        <taxon>Propionibacteriaceae</taxon>
        <taxon>Brooklawnia</taxon>
    </lineage>
</organism>
<dbReference type="AlphaFoldDB" id="A0AAN0K6F0"/>
<dbReference type="Gene3D" id="3.40.50.1390">
    <property type="entry name" value="Resolvase, N-terminal catalytic domain"/>
    <property type="match status" value="1"/>
</dbReference>
<dbReference type="PROSITE" id="PS00398">
    <property type="entry name" value="RECOMBINASES_2"/>
    <property type="match status" value="1"/>
</dbReference>
<feature type="domain" description="Resolvase/invertase-type recombinase catalytic" evidence="4">
    <location>
        <begin position="1"/>
        <end position="138"/>
    </location>
</feature>
<dbReference type="PROSITE" id="PS51736">
    <property type="entry name" value="RECOMBINASES_3"/>
    <property type="match status" value="1"/>
</dbReference>
<dbReference type="KEGG" id="broo:brsh051_10080"/>
<keyword evidence="6" id="KW-1185">Reference proteome</keyword>
<accession>A0AAN0K6F0</accession>
<dbReference type="GO" id="GO:0015074">
    <property type="term" value="P:DNA integration"/>
    <property type="evidence" value="ECO:0007669"/>
    <property type="project" value="UniProtKB-KW"/>
</dbReference>
<proteinExistence type="predicted"/>
<dbReference type="Proteomes" id="UP001431656">
    <property type="component" value="Chromosome"/>
</dbReference>
<evidence type="ECO:0000256" key="2">
    <source>
        <dbReference type="ARBA" id="ARBA00023125"/>
    </source>
</evidence>
<reference evidence="5" key="1">
    <citation type="journal article" date="2024" name="Int. J. Syst. Evol. Microbiol.">
        <title>Brooklawnia propionicigenes sp. nov., a facultatively anaerobic, propionate-producing bacterium isolated from a methanogenic reactor treating waste from cattle farms.</title>
        <authorList>
            <person name="Akita Y."/>
            <person name="Ueki A."/>
            <person name="Tonouchi A."/>
            <person name="Sugawara Y."/>
            <person name="Honma S."/>
            <person name="Kaku N."/>
            <person name="Ueki K."/>
        </authorList>
    </citation>
    <scope>NUCLEOTIDE SEQUENCE</scope>
    <source>
        <strain evidence="5">SH051</strain>
    </source>
</reference>
<keyword evidence="1" id="KW-0229">DNA integration</keyword>
<dbReference type="InterPro" id="IPR050639">
    <property type="entry name" value="SSR_resolvase"/>
</dbReference>
<dbReference type="InterPro" id="IPR006118">
    <property type="entry name" value="Recombinase_CS"/>
</dbReference>
<dbReference type="CDD" id="cd03768">
    <property type="entry name" value="SR_ResInv"/>
    <property type="match status" value="1"/>
</dbReference>
<dbReference type="SUPFAM" id="SSF53041">
    <property type="entry name" value="Resolvase-like"/>
    <property type="match status" value="1"/>
</dbReference>
<dbReference type="InterPro" id="IPR036162">
    <property type="entry name" value="Resolvase-like_N_sf"/>
</dbReference>
<evidence type="ECO:0000256" key="3">
    <source>
        <dbReference type="ARBA" id="ARBA00023172"/>
    </source>
</evidence>
<dbReference type="EMBL" id="AP028056">
    <property type="protein sequence ID" value="BEH01727.1"/>
    <property type="molecule type" value="Genomic_DNA"/>
</dbReference>
<evidence type="ECO:0000259" key="4">
    <source>
        <dbReference type="PROSITE" id="PS51736"/>
    </source>
</evidence>
<keyword evidence="3" id="KW-0233">DNA recombination</keyword>
<gene>
    <name evidence="5" type="ORF">brsh051_10080</name>
</gene>
<dbReference type="RefSeq" id="WP_286268057.1">
    <property type="nucleotide sequence ID" value="NZ_AP028056.1"/>
</dbReference>
<dbReference type="SMART" id="SM00857">
    <property type="entry name" value="Resolvase"/>
    <property type="match status" value="1"/>
</dbReference>
<dbReference type="InterPro" id="IPR006119">
    <property type="entry name" value="Resolv_N"/>
</dbReference>
<dbReference type="GO" id="GO:0003677">
    <property type="term" value="F:DNA binding"/>
    <property type="evidence" value="ECO:0007669"/>
    <property type="project" value="UniProtKB-KW"/>
</dbReference>
<name>A0AAN0K6F0_9ACTN</name>
<protein>
    <submittedName>
        <fullName evidence="5">Recombinase family protein</fullName>
    </submittedName>
</protein>
<evidence type="ECO:0000313" key="5">
    <source>
        <dbReference type="EMBL" id="BEH01727.1"/>
    </source>
</evidence>
<dbReference type="PANTHER" id="PTHR30461">
    <property type="entry name" value="DNA-INVERTASE FROM LAMBDOID PROPHAGE"/>
    <property type="match status" value="1"/>
</dbReference>
<keyword evidence="2" id="KW-0238">DNA-binding</keyword>
<dbReference type="PANTHER" id="PTHR30461:SF2">
    <property type="entry name" value="SERINE RECOMBINASE PINE-RELATED"/>
    <property type="match status" value="1"/>
</dbReference>
<sequence length="193" mass="21062">MRLLGYTRVTDNRSAAIQLDALTSAGVKSPNIFSDVTTAARETTDRPGMRRLTDNAEEGDTVVVWQVDRLGRSLSEALETVTLLVERGIGVCSLQDGIDPGTVDGRQMLNLLVRLAEYERNVKGERIAAGMAAARESGTRLGRPPVDSVVIRNKIRAVEEARARGMTAGDAAQLVGWSRATFYRHQQEHGSQQ</sequence>
<dbReference type="GO" id="GO:0000150">
    <property type="term" value="F:DNA strand exchange activity"/>
    <property type="evidence" value="ECO:0007669"/>
    <property type="project" value="InterPro"/>
</dbReference>
<dbReference type="Pfam" id="PF00239">
    <property type="entry name" value="Resolvase"/>
    <property type="match status" value="1"/>
</dbReference>
<evidence type="ECO:0000256" key="1">
    <source>
        <dbReference type="ARBA" id="ARBA00022908"/>
    </source>
</evidence>
<evidence type="ECO:0000313" key="6">
    <source>
        <dbReference type="Proteomes" id="UP001431656"/>
    </source>
</evidence>